<keyword evidence="5 8" id="KW-0812">Transmembrane</keyword>
<evidence type="ECO:0000313" key="10">
    <source>
        <dbReference type="EMBL" id="GLY69634.1"/>
    </source>
</evidence>
<dbReference type="GO" id="GO:0022857">
    <property type="term" value="F:transmembrane transporter activity"/>
    <property type="evidence" value="ECO:0007669"/>
    <property type="project" value="InterPro"/>
</dbReference>
<feature type="transmembrane region" description="Helical" evidence="8">
    <location>
        <begin position="331"/>
        <end position="347"/>
    </location>
</feature>
<evidence type="ECO:0000256" key="3">
    <source>
        <dbReference type="ARBA" id="ARBA00022448"/>
    </source>
</evidence>
<keyword evidence="4" id="KW-1003">Cell membrane</keyword>
<sequence>MAEPDKRKVLIVFGGLALAMFLASLDQTITATALPSISGDLGGLTQLSWVITVYHLTSAASTPLWGRSSDLYGRKSLFVAAIVVFLASSALCGLAQNIGQMIAFRACQGLGAGGMMTLAMAVLADLVAPRERGRYQGYLQLVFTLASVLGPLLGGLLVDISSWRWVFYVNLPVGAVALLIVLTRLKLPQARSQRSVDVSGAVLLTGGVVCLLLVTEWAGKRSSWASPEIVSLLAGAVVLLVAFGFWERRAAEPILPPRLFRNPVFVVVAITLFLSTCMLFAILMFTPLFLQIVVGAKATSTGLLLLPMTVGITASTMVAGRLIAKTGTYKHFPVLGLVITTVVAFLLSRITESTSQLTITLYVLLFGVGFGLVTQVLVIAVQNGAQRQDIGIATASANFFRSLGASIGAAVFGSVFGGSLNAHLANGPGGLDAQAVQAAPQEIQHLSTAARAAIGSGVTDSVTTVFFLASLIAAAAVVTVLFLREEPLRKAR</sequence>
<dbReference type="PROSITE" id="PS50850">
    <property type="entry name" value="MFS"/>
    <property type="match status" value="1"/>
</dbReference>
<dbReference type="PRINTS" id="PR01036">
    <property type="entry name" value="TCRTETB"/>
</dbReference>
<dbReference type="Gene3D" id="1.20.1720.10">
    <property type="entry name" value="Multidrug resistance protein D"/>
    <property type="match status" value="1"/>
</dbReference>
<dbReference type="CDD" id="cd17502">
    <property type="entry name" value="MFS_Azr1_MDR_like"/>
    <property type="match status" value="1"/>
</dbReference>
<dbReference type="GO" id="GO:0005886">
    <property type="term" value="C:plasma membrane"/>
    <property type="evidence" value="ECO:0007669"/>
    <property type="project" value="UniProtKB-SubCell"/>
</dbReference>
<feature type="transmembrane region" description="Helical" evidence="8">
    <location>
        <begin position="465"/>
        <end position="483"/>
    </location>
</feature>
<evidence type="ECO:0000256" key="5">
    <source>
        <dbReference type="ARBA" id="ARBA00022692"/>
    </source>
</evidence>
<dbReference type="PANTHER" id="PTHR23501">
    <property type="entry name" value="MAJOR FACILITATOR SUPERFAMILY"/>
    <property type="match status" value="1"/>
</dbReference>
<feature type="domain" description="Major facilitator superfamily (MFS) profile" evidence="9">
    <location>
        <begin position="12"/>
        <end position="488"/>
    </location>
</feature>
<gene>
    <name evidence="10" type="ORF">Atai01_62530</name>
</gene>
<feature type="transmembrane region" description="Helical" evidence="8">
    <location>
        <begin position="402"/>
        <end position="422"/>
    </location>
</feature>
<comment type="caution">
    <text evidence="10">The sequence shown here is derived from an EMBL/GenBank/DDBJ whole genome shotgun (WGS) entry which is preliminary data.</text>
</comment>
<feature type="transmembrane region" description="Helical" evidence="8">
    <location>
        <begin position="266"/>
        <end position="290"/>
    </location>
</feature>
<feature type="transmembrane region" description="Helical" evidence="8">
    <location>
        <begin position="163"/>
        <end position="183"/>
    </location>
</feature>
<keyword evidence="11" id="KW-1185">Reference proteome</keyword>
<dbReference type="EMBL" id="BSTI01000017">
    <property type="protein sequence ID" value="GLY69634.1"/>
    <property type="molecule type" value="Genomic_DNA"/>
</dbReference>
<dbReference type="NCBIfam" id="TIGR00711">
    <property type="entry name" value="efflux_EmrB"/>
    <property type="match status" value="1"/>
</dbReference>
<dbReference type="InterPro" id="IPR036259">
    <property type="entry name" value="MFS_trans_sf"/>
</dbReference>
<proteinExistence type="inferred from homology"/>
<evidence type="ECO:0000256" key="2">
    <source>
        <dbReference type="ARBA" id="ARBA00007520"/>
    </source>
</evidence>
<dbReference type="FunFam" id="1.20.1720.10:FF:000004">
    <property type="entry name" value="EmrB/QacA family drug resistance transporter"/>
    <property type="match status" value="1"/>
</dbReference>
<dbReference type="SUPFAM" id="SSF103473">
    <property type="entry name" value="MFS general substrate transporter"/>
    <property type="match status" value="1"/>
</dbReference>
<dbReference type="PANTHER" id="PTHR23501:SF197">
    <property type="entry name" value="COMD"/>
    <property type="match status" value="1"/>
</dbReference>
<keyword evidence="7 8" id="KW-0472">Membrane</keyword>
<feature type="transmembrane region" description="Helical" evidence="8">
    <location>
        <begin position="77"/>
        <end position="96"/>
    </location>
</feature>
<dbReference type="InterPro" id="IPR004638">
    <property type="entry name" value="EmrB-like"/>
</dbReference>
<dbReference type="AlphaFoldDB" id="A0A9W6R553"/>
<feature type="transmembrane region" description="Helical" evidence="8">
    <location>
        <begin position="195"/>
        <end position="217"/>
    </location>
</feature>
<organism evidence="10 11">
    <name type="scientific">Amycolatopsis taiwanensis</name>
    <dbReference type="NCBI Taxonomy" id="342230"/>
    <lineage>
        <taxon>Bacteria</taxon>
        <taxon>Bacillati</taxon>
        <taxon>Actinomycetota</taxon>
        <taxon>Actinomycetes</taxon>
        <taxon>Pseudonocardiales</taxon>
        <taxon>Pseudonocardiaceae</taxon>
        <taxon>Amycolatopsis</taxon>
    </lineage>
</organism>
<feature type="transmembrane region" description="Helical" evidence="8">
    <location>
        <begin position="229"/>
        <end position="246"/>
    </location>
</feature>
<feature type="transmembrane region" description="Helical" evidence="8">
    <location>
        <begin position="359"/>
        <end position="381"/>
    </location>
</feature>
<comment type="similarity">
    <text evidence="2">Belongs to the major facilitator superfamily. TCR/Tet family.</text>
</comment>
<protein>
    <recommendedName>
        <fullName evidence="9">Major facilitator superfamily (MFS) profile domain-containing protein</fullName>
    </recommendedName>
</protein>
<evidence type="ECO:0000256" key="4">
    <source>
        <dbReference type="ARBA" id="ARBA00022475"/>
    </source>
</evidence>
<accession>A0A9W6R553</accession>
<dbReference type="RefSeq" id="WP_027945863.1">
    <property type="nucleotide sequence ID" value="NZ_BSTI01000017.1"/>
</dbReference>
<comment type="subcellular location">
    <subcellularLocation>
        <location evidence="1">Cell membrane</location>
        <topology evidence="1">Multi-pass membrane protein</topology>
    </subcellularLocation>
</comment>
<name>A0A9W6R553_9PSEU</name>
<reference evidence="10" key="1">
    <citation type="submission" date="2023-03" db="EMBL/GenBank/DDBJ databases">
        <title>Amycolatopsis taiwanensis NBRC 103393.</title>
        <authorList>
            <person name="Ichikawa N."/>
            <person name="Sato H."/>
            <person name="Tonouchi N."/>
        </authorList>
    </citation>
    <scope>NUCLEOTIDE SEQUENCE</scope>
    <source>
        <strain evidence="10">NBRC 103393</strain>
    </source>
</reference>
<evidence type="ECO:0000256" key="1">
    <source>
        <dbReference type="ARBA" id="ARBA00004651"/>
    </source>
</evidence>
<keyword evidence="3" id="KW-0813">Transport</keyword>
<dbReference type="Pfam" id="PF07690">
    <property type="entry name" value="MFS_1"/>
    <property type="match status" value="1"/>
</dbReference>
<dbReference type="InterPro" id="IPR020846">
    <property type="entry name" value="MFS_dom"/>
</dbReference>
<feature type="transmembrane region" description="Helical" evidence="8">
    <location>
        <begin position="102"/>
        <end position="126"/>
    </location>
</feature>
<evidence type="ECO:0000256" key="6">
    <source>
        <dbReference type="ARBA" id="ARBA00022989"/>
    </source>
</evidence>
<dbReference type="Gene3D" id="1.20.1250.20">
    <property type="entry name" value="MFS general substrate transporter like domains"/>
    <property type="match status" value="1"/>
</dbReference>
<feature type="transmembrane region" description="Helical" evidence="8">
    <location>
        <begin position="138"/>
        <end position="157"/>
    </location>
</feature>
<dbReference type="Proteomes" id="UP001165136">
    <property type="component" value="Unassembled WGS sequence"/>
</dbReference>
<evidence type="ECO:0000256" key="7">
    <source>
        <dbReference type="ARBA" id="ARBA00023136"/>
    </source>
</evidence>
<feature type="transmembrane region" description="Helical" evidence="8">
    <location>
        <begin position="47"/>
        <end position="65"/>
    </location>
</feature>
<keyword evidence="6 8" id="KW-1133">Transmembrane helix</keyword>
<feature type="transmembrane region" description="Helical" evidence="8">
    <location>
        <begin position="302"/>
        <end position="324"/>
    </location>
</feature>
<evidence type="ECO:0000313" key="11">
    <source>
        <dbReference type="Proteomes" id="UP001165136"/>
    </source>
</evidence>
<evidence type="ECO:0000256" key="8">
    <source>
        <dbReference type="SAM" id="Phobius"/>
    </source>
</evidence>
<evidence type="ECO:0000259" key="9">
    <source>
        <dbReference type="PROSITE" id="PS50850"/>
    </source>
</evidence>
<dbReference type="InterPro" id="IPR011701">
    <property type="entry name" value="MFS"/>
</dbReference>